<gene>
    <name evidence="1" type="ORF">M5K25_024658</name>
</gene>
<comment type="caution">
    <text evidence="1">The sequence shown here is derived from an EMBL/GenBank/DDBJ whole genome shotgun (WGS) entry which is preliminary data.</text>
</comment>
<dbReference type="AlphaFoldDB" id="A0ABD0U2H9"/>
<keyword evidence="2" id="KW-1185">Reference proteome</keyword>
<protein>
    <submittedName>
        <fullName evidence="1">Uncharacterized protein</fullName>
    </submittedName>
</protein>
<organism evidence="1 2">
    <name type="scientific">Dendrobium thyrsiflorum</name>
    <name type="common">Pinecone-like raceme dendrobium</name>
    <name type="synonym">Orchid</name>
    <dbReference type="NCBI Taxonomy" id="117978"/>
    <lineage>
        <taxon>Eukaryota</taxon>
        <taxon>Viridiplantae</taxon>
        <taxon>Streptophyta</taxon>
        <taxon>Embryophyta</taxon>
        <taxon>Tracheophyta</taxon>
        <taxon>Spermatophyta</taxon>
        <taxon>Magnoliopsida</taxon>
        <taxon>Liliopsida</taxon>
        <taxon>Asparagales</taxon>
        <taxon>Orchidaceae</taxon>
        <taxon>Epidendroideae</taxon>
        <taxon>Malaxideae</taxon>
        <taxon>Dendrobiinae</taxon>
        <taxon>Dendrobium</taxon>
    </lineage>
</organism>
<evidence type="ECO:0000313" key="2">
    <source>
        <dbReference type="Proteomes" id="UP001552299"/>
    </source>
</evidence>
<dbReference type="Proteomes" id="UP001552299">
    <property type="component" value="Unassembled WGS sequence"/>
</dbReference>
<sequence length="143" mass="16014">MYFSLWKSPPSKASIFWKASVNWLRLFKDKLSFIITINSGFLFYWDPWFGGRSLHELVPYINSCCHSILVKDVILGGSWSLPNCLQHFPFSNSSVIPIQSSSISCITWNGMLQTWWIGSFVLASGDCSHGSSLCCGFALVGGF</sequence>
<accession>A0ABD0U2H9</accession>
<evidence type="ECO:0000313" key="1">
    <source>
        <dbReference type="EMBL" id="KAL0906184.1"/>
    </source>
</evidence>
<name>A0ABD0U2H9_DENTH</name>
<proteinExistence type="predicted"/>
<dbReference type="EMBL" id="JANQDX010000018">
    <property type="protein sequence ID" value="KAL0906184.1"/>
    <property type="molecule type" value="Genomic_DNA"/>
</dbReference>
<reference evidence="1 2" key="1">
    <citation type="journal article" date="2024" name="Plant Biotechnol. J.">
        <title>Dendrobium thyrsiflorum genome and its molecular insights into genes involved in important horticultural traits.</title>
        <authorList>
            <person name="Chen B."/>
            <person name="Wang J.Y."/>
            <person name="Zheng P.J."/>
            <person name="Li K.L."/>
            <person name="Liang Y.M."/>
            <person name="Chen X.F."/>
            <person name="Zhang C."/>
            <person name="Zhao X."/>
            <person name="He X."/>
            <person name="Zhang G.Q."/>
            <person name="Liu Z.J."/>
            <person name="Xu Q."/>
        </authorList>
    </citation>
    <scope>NUCLEOTIDE SEQUENCE [LARGE SCALE GENOMIC DNA]</scope>
    <source>
        <strain evidence="1">GZMU011</strain>
    </source>
</reference>